<protein>
    <submittedName>
        <fullName evidence="2">Acyl-CoA thioesterase</fullName>
    </submittedName>
</protein>
<dbReference type="KEGG" id="sgj:IAG43_04610"/>
<sequence>MNRFRPAPAVPPLGPASGVPPVTTHAPSPSPSLPAPAPVSPSVCADADADAGSAAPGVLVPVEVHFDDLDALGLLHNARYPLLVERAWAAYWAGHGFGYEGDWAAAEDACNAVRELRIGYEQPVTRAGGYAVHLWLDRLGTTGLTYGFRFCSADGATTYARGSRVLVRLDAATLRPAPWSARFRNAGRALLRPPH</sequence>
<gene>
    <name evidence="2" type="ORF">IAG43_04610</name>
</gene>
<dbReference type="Gene3D" id="3.10.129.10">
    <property type="entry name" value="Hotdog Thioesterase"/>
    <property type="match status" value="1"/>
</dbReference>
<dbReference type="EMBL" id="CP060825">
    <property type="protein sequence ID" value="QNP62282.1"/>
    <property type="molecule type" value="Genomic_DNA"/>
</dbReference>
<feature type="compositionally biased region" description="Pro residues" evidence="1">
    <location>
        <begin position="28"/>
        <end position="39"/>
    </location>
</feature>
<evidence type="ECO:0000313" key="2">
    <source>
        <dbReference type="EMBL" id="QNP62282.1"/>
    </source>
</evidence>
<accession>A0A7H0HP16</accession>
<name>A0A7H0HP16_9ACTN</name>
<reference evidence="2 3" key="1">
    <citation type="submission" date="2020-08" db="EMBL/GenBank/DDBJ databases">
        <title>A novel species.</title>
        <authorList>
            <person name="Gao J."/>
        </authorList>
    </citation>
    <scope>NUCLEOTIDE SEQUENCE [LARGE SCALE GENOMIC DNA]</scope>
    <source>
        <strain evidence="2 3">CRPJ-33</strain>
    </source>
</reference>
<dbReference type="AlphaFoldDB" id="A0A7H0HP16"/>
<dbReference type="Proteomes" id="UP000516230">
    <property type="component" value="Chromosome"/>
</dbReference>
<dbReference type="InterPro" id="IPR029069">
    <property type="entry name" value="HotDog_dom_sf"/>
</dbReference>
<proteinExistence type="predicted"/>
<keyword evidence="3" id="KW-1185">Reference proteome</keyword>
<dbReference type="Pfam" id="PF13279">
    <property type="entry name" value="4HBT_2"/>
    <property type="match status" value="1"/>
</dbReference>
<organism evidence="2 3">
    <name type="scientific">Streptomyces genisteinicus</name>
    <dbReference type="NCBI Taxonomy" id="2768068"/>
    <lineage>
        <taxon>Bacteria</taxon>
        <taxon>Bacillati</taxon>
        <taxon>Actinomycetota</taxon>
        <taxon>Actinomycetes</taxon>
        <taxon>Kitasatosporales</taxon>
        <taxon>Streptomycetaceae</taxon>
        <taxon>Streptomyces</taxon>
    </lineage>
</organism>
<feature type="region of interest" description="Disordered" evidence="1">
    <location>
        <begin position="1"/>
        <end position="41"/>
    </location>
</feature>
<evidence type="ECO:0000256" key="1">
    <source>
        <dbReference type="SAM" id="MobiDB-lite"/>
    </source>
</evidence>
<dbReference type="SUPFAM" id="SSF54637">
    <property type="entry name" value="Thioesterase/thiol ester dehydrase-isomerase"/>
    <property type="match status" value="1"/>
</dbReference>
<evidence type="ECO:0000313" key="3">
    <source>
        <dbReference type="Proteomes" id="UP000516230"/>
    </source>
</evidence>
<dbReference type="CDD" id="cd00586">
    <property type="entry name" value="4HBT"/>
    <property type="match status" value="1"/>
</dbReference>